<dbReference type="GO" id="GO:0010181">
    <property type="term" value="F:FMN binding"/>
    <property type="evidence" value="ECO:0007669"/>
    <property type="project" value="InterPro"/>
</dbReference>
<accession>A0A3D5J7C0</accession>
<keyword evidence="2" id="KW-0436">Ligase</keyword>
<feature type="non-terminal residue" evidence="2">
    <location>
        <position position="1"/>
    </location>
</feature>
<dbReference type="InterPro" id="IPR036551">
    <property type="entry name" value="Flavin_trans-like"/>
</dbReference>
<feature type="domain" description="DNA/pantothenate metabolism flavoprotein C-terminal" evidence="1">
    <location>
        <begin position="72"/>
        <end position="281"/>
    </location>
</feature>
<evidence type="ECO:0000313" key="2">
    <source>
        <dbReference type="EMBL" id="HCV83250.1"/>
    </source>
</evidence>
<comment type="caution">
    <text evidence="2">The sequence shown here is derived from an EMBL/GenBank/DDBJ whole genome shotgun (WGS) entry which is preliminary data.</text>
</comment>
<dbReference type="EMBL" id="DPMF01000444">
    <property type="protein sequence ID" value="HCV83250.1"/>
    <property type="molecule type" value="Genomic_DNA"/>
</dbReference>
<dbReference type="NCBIfam" id="TIGR00521">
    <property type="entry name" value="coaBC_dfp"/>
    <property type="match status" value="1"/>
</dbReference>
<evidence type="ECO:0000259" key="1">
    <source>
        <dbReference type="Pfam" id="PF04127"/>
    </source>
</evidence>
<gene>
    <name evidence="2" type="primary">coaBC</name>
    <name evidence="2" type="ORF">DGQ38_19620</name>
</gene>
<dbReference type="Pfam" id="PF04127">
    <property type="entry name" value="DFP"/>
    <property type="match status" value="1"/>
</dbReference>
<dbReference type="AlphaFoldDB" id="A0A3D5J7C0"/>
<proteinExistence type="predicted"/>
<dbReference type="GO" id="GO:0015937">
    <property type="term" value="P:coenzyme A biosynthetic process"/>
    <property type="evidence" value="ECO:0007669"/>
    <property type="project" value="InterPro"/>
</dbReference>
<dbReference type="GO" id="GO:0004632">
    <property type="term" value="F:phosphopantothenate--cysteine ligase activity"/>
    <property type="evidence" value="ECO:0007669"/>
    <property type="project" value="InterPro"/>
</dbReference>
<protein>
    <submittedName>
        <fullName evidence="2">Bifunctional phosphopantothenoylcysteine decarboxylase/phosphopantothenate--cysteine ligase CoaBC</fullName>
    </submittedName>
</protein>
<dbReference type="Gene3D" id="3.40.50.10300">
    <property type="entry name" value="CoaB-like"/>
    <property type="match status" value="1"/>
</dbReference>
<sequence>KCPVYFAPAMDLDMYKHPSTKNNFETLKSFGNFMIPAGTGELASGLSGEGRMAEPEEIFQFLEDHLSAFLPLKGKQIMITAGPTYEAIDPVRFIGNHSSGKMGYEIARAAANLGAKVILISGPTHLQISEDHIHLIKVVSAQEMYDAAMAHFEKADVVIAAAAVADYKPETIADQKIKKADETLTIRLTKTQDILRSLGERKRQQKLIGFALETNNELENARAKLQKKNLDFVVLNSLQDKGAGFQNDTNKVSFVFQDEVKSFGLKPKSEVAVDILNEIINLFDE</sequence>
<dbReference type="GO" id="GO:0071513">
    <property type="term" value="C:phosphopantothenoylcysteine decarboxylase complex"/>
    <property type="evidence" value="ECO:0007669"/>
    <property type="project" value="TreeGrafter"/>
</dbReference>
<dbReference type="PANTHER" id="PTHR14359:SF6">
    <property type="entry name" value="PHOSPHOPANTOTHENOYLCYSTEINE DECARBOXYLASE"/>
    <property type="match status" value="1"/>
</dbReference>
<reference evidence="2 3" key="1">
    <citation type="journal article" date="2018" name="Nat. Biotechnol.">
        <title>A standardized bacterial taxonomy based on genome phylogeny substantially revises the tree of life.</title>
        <authorList>
            <person name="Parks D.H."/>
            <person name="Chuvochina M."/>
            <person name="Waite D.W."/>
            <person name="Rinke C."/>
            <person name="Skarshewski A."/>
            <person name="Chaumeil P.A."/>
            <person name="Hugenholtz P."/>
        </authorList>
    </citation>
    <scope>NUCLEOTIDE SEQUENCE [LARGE SCALE GENOMIC DNA]</scope>
    <source>
        <strain evidence="2">UBA9359</strain>
    </source>
</reference>
<organism evidence="2 3">
    <name type="scientific">Zunongwangia profunda</name>
    <dbReference type="NCBI Taxonomy" id="398743"/>
    <lineage>
        <taxon>Bacteria</taxon>
        <taxon>Pseudomonadati</taxon>
        <taxon>Bacteroidota</taxon>
        <taxon>Flavobacteriia</taxon>
        <taxon>Flavobacteriales</taxon>
        <taxon>Flavobacteriaceae</taxon>
        <taxon>Zunongwangia</taxon>
    </lineage>
</organism>
<evidence type="ECO:0000313" key="3">
    <source>
        <dbReference type="Proteomes" id="UP000264330"/>
    </source>
</evidence>
<dbReference type="InterPro" id="IPR035929">
    <property type="entry name" value="CoaB-like_sf"/>
</dbReference>
<name>A0A3D5J7C0_9FLAO</name>
<dbReference type="SUPFAM" id="SSF102645">
    <property type="entry name" value="CoaB-like"/>
    <property type="match status" value="1"/>
</dbReference>
<dbReference type="InterPro" id="IPR007085">
    <property type="entry name" value="DNA/pantothenate-metab_flavo_C"/>
</dbReference>
<dbReference type="GO" id="GO:0004633">
    <property type="term" value="F:phosphopantothenoylcysteine decarboxylase activity"/>
    <property type="evidence" value="ECO:0007669"/>
    <property type="project" value="InterPro"/>
</dbReference>
<dbReference type="Proteomes" id="UP000264330">
    <property type="component" value="Unassembled WGS sequence"/>
</dbReference>
<dbReference type="SUPFAM" id="SSF52507">
    <property type="entry name" value="Homo-oligomeric flavin-containing Cys decarboxylases, HFCD"/>
    <property type="match status" value="1"/>
</dbReference>
<dbReference type="InterPro" id="IPR005252">
    <property type="entry name" value="CoaBC"/>
</dbReference>
<dbReference type="GO" id="GO:0015941">
    <property type="term" value="P:pantothenate catabolic process"/>
    <property type="evidence" value="ECO:0007669"/>
    <property type="project" value="InterPro"/>
</dbReference>
<dbReference type="Gene3D" id="3.40.50.1950">
    <property type="entry name" value="Flavin prenyltransferase-like"/>
    <property type="match status" value="1"/>
</dbReference>
<dbReference type="PANTHER" id="PTHR14359">
    <property type="entry name" value="HOMO-OLIGOMERIC FLAVIN CONTAINING CYS DECARBOXYLASE FAMILY"/>
    <property type="match status" value="1"/>
</dbReference>